<feature type="compositionally biased region" description="Acidic residues" evidence="1">
    <location>
        <begin position="864"/>
        <end position="879"/>
    </location>
</feature>
<dbReference type="OrthoDB" id="1060854at2759"/>
<evidence type="ECO:0000313" key="2">
    <source>
        <dbReference type="EMBL" id="KAF7313470.1"/>
    </source>
</evidence>
<name>A0A8H6T9M6_MYCCL</name>
<feature type="region of interest" description="Disordered" evidence="1">
    <location>
        <begin position="530"/>
        <end position="569"/>
    </location>
</feature>
<dbReference type="GO" id="GO:0005634">
    <property type="term" value="C:nucleus"/>
    <property type="evidence" value="ECO:0007669"/>
    <property type="project" value="TreeGrafter"/>
</dbReference>
<feature type="region of interest" description="Disordered" evidence="1">
    <location>
        <begin position="807"/>
        <end position="917"/>
    </location>
</feature>
<dbReference type="GO" id="GO:0000307">
    <property type="term" value="C:cyclin-dependent protein kinase holoenzyme complex"/>
    <property type="evidence" value="ECO:0007669"/>
    <property type="project" value="TreeGrafter"/>
</dbReference>
<feature type="region of interest" description="Disordered" evidence="1">
    <location>
        <begin position="415"/>
        <end position="443"/>
    </location>
</feature>
<evidence type="ECO:0000256" key="1">
    <source>
        <dbReference type="SAM" id="MobiDB-lite"/>
    </source>
</evidence>
<dbReference type="EMBL" id="JACAZE010000006">
    <property type="protein sequence ID" value="KAF7313470.1"/>
    <property type="molecule type" value="Genomic_DNA"/>
</dbReference>
<proteinExistence type="predicted"/>
<protein>
    <submittedName>
        <fullName evidence="2">Cyclin-domain-containing protein</fullName>
    </submittedName>
</protein>
<dbReference type="InterPro" id="IPR013922">
    <property type="entry name" value="Cyclin_PHO80-like"/>
</dbReference>
<keyword evidence="3" id="KW-1185">Reference proteome</keyword>
<organism evidence="2 3">
    <name type="scientific">Mycena chlorophos</name>
    <name type="common">Agaric fungus</name>
    <name type="synonym">Agaricus chlorophos</name>
    <dbReference type="NCBI Taxonomy" id="658473"/>
    <lineage>
        <taxon>Eukaryota</taxon>
        <taxon>Fungi</taxon>
        <taxon>Dikarya</taxon>
        <taxon>Basidiomycota</taxon>
        <taxon>Agaricomycotina</taxon>
        <taxon>Agaricomycetes</taxon>
        <taxon>Agaricomycetidae</taxon>
        <taxon>Agaricales</taxon>
        <taxon>Marasmiineae</taxon>
        <taxon>Mycenaceae</taxon>
        <taxon>Mycena</taxon>
    </lineage>
</organism>
<feature type="compositionally biased region" description="Low complexity" evidence="1">
    <location>
        <begin position="255"/>
        <end position="266"/>
    </location>
</feature>
<dbReference type="PANTHER" id="PTHR15615:SF94">
    <property type="entry name" value="PHO85 CYCLIN-6-RELATED"/>
    <property type="match status" value="1"/>
</dbReference>
<feature type="compositionally biased region" description="Low complexity" evidence="1">
    <location>
        <begin position="544"/>
        <end position="553"/>
    </location>
</feature>
<feature type="compositionally biased region" description="Low complexity" evidence="1">
    <location>
        <begin position="58"/>
        <end position="69"/>
    </location>
</feature>
<feature type="compositionally biased region" description="Low complexity" evidence="1">
    <location>
        <begin position="202"/>
        <end position="227"/>
    </location>
</feature>
<dbReference type="PANTHER" id="PTHR15615">
    <property type="match status" value="1"/>
</dbReference>
<comment type="caution">
    <text evidence="2">The sequence shown here is derived from an EMBL/GenBank/DDBJ whole genome shotgun (WGS) entry which is preliminary data.</text>
</comment>
<dbReference type="AlphaFoldDB" id="A0A8H6T9M6"/>
<feature type="compositionally biased region" description="Polar residues" evidence="1">
    <location>
        <begin position="22"/>
        <end position="49"/>
    </location>
</feature>
<feature type="compositionally biased region" description="Acidic residues" evidence="1">
    <location>
        <begin position="815"/>
        <end position="829"/>
    </location>
</feature>
<feature type="region of interest" description="Disordered" evidence="1">
    <location>
        <begin position="188"/>
        <end position="308"/>
    </location>
</feature>
<gene>
    <name evidence="2" type="ORF">HMN09_00502900</name>
</gene>
<accession>A0A8H6T9M6</accession>
<dbReference type="GO" id="GO:0016538">
    <property type="term" value="F:cyclin-dependent protein serine/threonine kinase regulator activity"/>
    <property type="evidence" value="ECO:0007669"/>
    <property type="project" value="TreeGrafter"/>
</dbReference>
<reference evidence="2" key="1">
    <citation type="submission" date="2020-05" db="EMBL/GenBank/DDBJ databases">
        <title>Mycena genomes resolve the evolution of fungal bioluminescence.</title>
        <authorList>
            <person name="Tsai I.J."/>
        </authorList>
    </citation>
    <scope>NUCLEOTIDE SEQUENCE</scope>
    <source>
        <strain evidence="2">110903Hualien_Pintung</strain>
    </source>
</reference>
<feature type="region of interest" description="Disordered" evidence="1">
    <location>
        <begin position="1"/>
        <end position="79"/>
    </location>
</feature>
<dbReference type="Pfam" id="PF08613">
    <property type="entry name" value="Cyclin"/>
    <property type="match status" value="1"/>
</dbReference>
<evidence type="ECO:0000313" key="3">
    <source>
        <dbReference type="Proteomes" id="UP000613580"/>
    </source>
</evidence>
<dbReference type="GO" id="GO:0019901">
    <property type="term" value="F:protein kinase binding"/>
    <property type="evidence" value="ECO:0007669"/>
    <property type="project" value="InterPro"/>
</dbReference>
<feature type="compositionally biased region" description="Low complexity" evidence="1">
    <location>
        <begin position="845"/>
        <end position="863"/>
    </location>
</feature>
<sequence>MSASGNQRIPKSDPSRMRAVSNLHSRTTGPIATTSGDHNWNAATDQQISRAAAGSSLPPTTRIPAAQTPAQPPPAVSNASCDASMGTKVALVPLTTSFRAGLLPDILDVVPRIAASTTSKTTTSAMPSTATITKSLAQANLFEMGVKKIAKAPAAVSREESPEIVCLSSPPPSFATTRFDASTYSHRYSHVPASPTPTPLLSISRSSHAPSSSATASSSKTQSAPTPRRAPAPLPIPRIPNSFVPSTPSAPPPTNTRTRSRSSSAALVEYGDDHIYIPPSSSPQRRPVKRARTTPGTDDELLLPASPRKTLGGTYRFTAVTRQQLDEEREVSVANSDVEESSHKISATQEYLRAVPVPIGALAEPPRTSLVGATVFADWMGALPIQPVGWWQQYAVPHRAPAAEYVDRLEEAFGPGDVERGEELPDGWDDEASSEVESDGIGPDRQRAQDWIAQIQVAVKGKRQLVSQDWKALQNSLGDISNMTNAMARAISDDLPRLRESLVQLGNTEIPNNDEYRVGIWAKNLTQTHEYKPQRPHRNPPRKPAVAVVAPTPQHSTSRQSRPPAPIPAPPPVPQTVAVAFDVHSYPSADLLRLLASLLTQIAATNDKLDSVAPSAPPSTTPTRTTLATVTPTDAPIWRTLTTASRTAISTPASVLTFHARNIPTISLEAYLLRILKYCPTTNEVFLSLLVYFDRMSKLSTEATGRTFVIDSYNIHRLVIAGVTVASKFFSDVFYTNSRYAKVGGLPQAELNQLELQFLLLNDFRLVIPREEMQRYAEQLILFSNSPESVRPLPVPVAAPMQAMAAVSVPREQPPDEDTETETETEGTETDGGWTTDDEPTIRPAHSSAGSSSDDTRSLSSADDTGDERDDDEAMDMEMDAIQAGDRTPEHAMGAGDRTPERRTADGVRTPAPMASS</sequence>
<dbReference type="Gene3D" id="1.10.472.10">
    <property type="entry name" value="Cyclin-like"/>
    <property type="match status" value="1"/>
</dbReference>
<feature type="compositionally biased region" description="Acidic residues" evidence="1">
    <location>
        <begin position="424"/>
        <end position="438"/>
    </location>
</feature>
<feature type="compositionally biased region" description="Pro residues" evidence="1">
    <location>
        <begin position="228"/>
        <end position="238"/>
    </location>
</feature>
<dbReference type="Proteomes" id="UP000613580">
    <property type="component" value="Unassembled WGS sequence"/>
</dbReference>
<dbReference type="CDD" id="cd20558">
    <property type="entry name" value="CYCLIN_ScPCL7-like"/>
    <property type="match status" value="1"/>
</dbReference>